<dbReference type="SUPFAM" id="SSF52047">
    <property type="entry name" value="RNI-like"/>
    <property type="match status" value="1"/>
</dbReference>
<dbReference type="OrthoDB" id="3250066at2759"/>
<name>A0A0C9T5A0_PAXIN</name>
<dbReference type="AlphaFoldDB" id="A0A0C9T5A0"/>
<dbReference type="Gene3D" id="3.80.10.10">
    <property type="entry name" value="Ribonuclease Inhibitor"/>
    <property type="match status" value="1"/>
</dbReference>
<dbReference type="InterPro" id="IPR032675">
    <property type="entry name" value="LRR_dom_sf"/>
</dbReference>
<reference evidence="2 3" key="1">
    <citation type="submission" date="2014-06" db="EMBL/GenBank/DDBJ databases">
        <authorList>
            <consortium name="DOE Joint Genome Institute"/>
            <person name="Kuo A."/>
            <person name="Kohler A."/>
            <person name="Nagy L.G."/>
            <person name="Floudas D."/>
            <person name="Copeland A."/>
            <person name="Barry K.W."/>
            <person name="Cichocki N."/>
            <person name="Veneault-Fourrey C."/>
            <person name="LaButti K."/>
            <person name="Lindquist E.A."/>
            <person name="Lipzen A."/>
            <person name="Lundell T."/>
            <person name="Morin E."/>
            <person name="Murat C."/>
            <person name="Sun H."/>
            <person name="Tunlid A."/>
            <person name="Henrissat B."/>
            <person name="Grigoriev I.V."/>
            <person name="Hibbett D.S."/>
            <person name="Martin F."/>
            <person name="Nordberg H.P."/>
            <person name="Cantor M.N."/>
            <person name="Hua S.X."/>
        </authorList>
    </citation>
    <scope>NUCLEOTIDE SEQUENCE [LARGE SCALE GENOMIC DNA]</scope>
    <source>
        <strain evidence="2 3">ATCC 200175</strain>
    </source>
</reference>
<dbReference type="Gene3D" id="1.20.1280.50">
    <property type="match status" value="1"/>
</dbReference>
<evidence type="ECO:0008006" key="4">
    <source>
        <dbReference type="Google" id="ProtNLM"/>
    </source>
</evidence>
<dbReference type="HOGENOM" id="CLU_020999_1_2_1"/>
<accession>A0A0C9T5A0</accession>
<evidence type="ECO:0000313" key="3">
    <source>
        <dbReference type="Proteomes" id="UP000053647"/>
    </source>
</evidence>
<feature type="compositionally biased region" description="Polar residues" evidence="1">
    <location>
        <begin position="21"/>
        <end position="31"/>
    </location>
</feature>
<proteinExistence type="predicted"/>
<evidence type="ECO:0000256" key="1">
    <source>
        <dbReference type="SAM" id="MobiDB-lite"/>
    </source>
</evidence>
<evidence type="ECO:0000313" key="2">
    <source>
        <dbReference type="EMBL" id="KIJ10885.1"/>
    </source>
</evidence>
<reference evidence="3" key="2">
    <citation type="submission" date="2015-01" db="EMBL/GenBank/DDBJ databases">
        <title>Evolutionary Origins and Diversification of the Mycorrhizal Mutualists.</title>
        <authorList>
            <consortium name="DOE Joint Genome Institute"/>
            <consortium name="Mycorrhizal Genomics Consortium"/>
            <person name="Kohler A."/>
            <person name="Kuo A."/>
            <person name="Nagy L.G."/>
            <person name="Floudas D."/>
            <person name="Copeland A."/>
            <person name="Barry K.W."/>
            <person name="Cichocki N."/>
            <person name="Veneault-Fourrey C."/>
            <person name="LaButti K."/>
            <person name="Lindquist E.A."/>
            <person name="Lipzen A."/>
            <person name="Lundell T."/>
            <person name="Morin E."/>
            <person name="Murat C."/>
            <person name="Riley R."/>
            <person name="Ohm R."/>
            <person name="Sun H."/>
            <person name="Tunlid A."/>
            <person name="Henrissat B."/>
            <person name="Grigoriev I.V."/>
            <person name="Hibbett D.S."/>
            <person name="Martin F."/>
        </authorList>
    </citation>
    <scope>NUCLEOTIDE SEQUENCE [LARGE SCALE GENOMIC DNA]</scope>
    <source>
        <strain evidence="3">ATCC 200175</strain>
    </source>
</reference>
<dbReference type="Proteomes" id="UP000053647">
    <property type="component" value="Unassembled WGS sequence"/>
</dbReference>
<gene>
    <name evidence="2" type="ORF">PAXINDRAFT_138199</name>
</gene>
<sequence>MGTSDDDIDMTVTHEEDTNEETSSVRVMTGSSDTSPPWLPFQIVVSHVCRRWRSVAFSTPSLWTYIAVSPEARPPYRHVSILLERSKSLPIDIFIDCEPDEDSVSKDEDRPSEADVKSLFALLIPHVHRWRSMHVEASSYKHVYAFLTAVSDPSVALASQLRTLRLYHCDDEEEFASFAKHFTLFGGSAPSLKWLALSGVHVDWSQGWLASASNLVTLELAYHTEDVRPSWTAFTTILRGAPALETLILYLSGPSGDLAQWVIEPNPAHTGGDLNAPIQLLKLTDLDLALHSPTYASGLLRKLYIPALKGLTLHFASEDGDYTEFVNHLVEPATTIDPLPAHKQPRSLLSGLERLKISGLPCAYQGVRTLYSELESLITLDVSMSYLSDAFLDLLCNPRRISCTEHTFIQLPRLETLWVSGTSGDRIREVVRHRRAAGFPLKSIYVEESCDVDDDDVEWIEDNVEIFGFFEGSDDEDVVDLEDGNE</sequence>
<keyword evidence="3" id="KW-1185">Reference proteome</keyword>
<organism evidence="2 3">
    <name type="scientific">Paxillus involutus ATCC 200175</name>
    <dbReference type="NCBI Taxonomy" id="664439"/>
    <lineage>
        <taxon>Eukaryota</taxon>
        <taxon>Fungi</taxon>
        <taxon>Dikarya</taxon>
        <taxon>Basidiomycota</taxon>
        <taxon>Agaricomycotina</taxon>
        <taxon>Agaricomycetes</taxon>
        <taxon>Agaricomycetidae</taxon>
        <taxon>Boletales</taxon>
        <taxon>Paxilineae</taxon>
        <taxon>Paxillaceae</taxon>
        <taxon>Paxillus</taxon>
    </lineage>
</organism>
<protein>
    <recommendedName>
        <fullName evidence="4">F-box domain-containing protein</fullName>
    </recommendedName>
</protein>
<dbReference type="EMBL" id="KN819393">
    <property type="protein sequence ID" value="KIJ10885.1"/>
    <property type="molecule type" value="Genomic_DNA"/>
</dbReference>
<feature type="region of interest" description="Disordered" evidence="1">
    <location>
        <begin position="1"/>
        <end position="31"/>
    </location>
</feature>